<feature type="transmembrane region" description="Helical" evidence="6">
    <location>
        <begin position="258"/>
        <end position="279"/>
    </location>
</feature>
<feature type="transmembrane region" description="Helical" evidence="6">
    <location>
        <begin position="108"/>
        <end position="126"/>
    </location>
</feature>
<evidence type="ECO:0000313" key="8">
    <source>
        <dbReference type="Proteomes" id="UP000030013"/>
    </source>
</evidence>
<comment type="subcellular location">
    <subcellularLocation>
        <location evidence="1">Cell membrane</location>
        <topology evidence="1">Multi-pass membrane protein</topology>
    </subcellularLocation>
</comment>
<evidence type="ECO:0000256" key="4">
    <source>
        <dbReference type="ARBA" id="ARBA00022989"/>
    </source>
</evidence>
<dbReference type="CDD" id="cd06581">
    <property type="entry name" value="TM_PBP1_LivM_like"/>
    <property type="match status" value="1"/>
</dbReference>
<evidence type="ECO:0000256" key="6">
    <source>
        <dbReference type="SAM" id="Phobius"/>
    </source>
</evidence>
<dbReference type="AlphaFoldDB" id="A0A0A0JZY1"/>
<evidence type="ECO:0000256" key="5">
    <source>
        <dbReference type="ARBA" id="ARBA00023136"/>
    </source>
</evidence>
<accession>A0A0A0JZY1</accession>
<feature type="transmembrane region" description="Helical" evidence="6">
    <location>
        <begin position="446"/>
        <end position="470"/>
    </location>
</feature>
<keyword evidence="8" id="KW-1185">Reference proteome</keyword>
<dbReference type="GO" id="GO:0005886">
    <property type="term" value="C:plasma membrane"/>
    <property type="evidence" value="ECO:0007669"/>
    <property type="project" value="UniProtKB-SubCell"/>
</dbReference>
<feature type="transmembrane region" description="Helical" evidence="6">
    <location>
        <begin position="286"/>
        <end position="308"/>
    </location>
</feature>
<keyword evidence="4 6" id="KW-1133">Transmembrane helix</keyword>
<reference evidence="7 8" key="1">
    <citation type="submission" date="2013-08" db="EMBL/GenBank/DDBJ databases">
        <title>The genome sequence of Knoellia aerolata.</title>
        <authorList>
            <person name="Zhu W."/>
            <person name="Wang G."/>
        </authorList>
    </citation>
    <scope>NUCLEOTIDE SEQUENCE [LARGE SCALE GENOMIC DNA]</scope>
    <source>
        <strain evidence="7 8">DSM 18566</strain>
    </source>
</reference>
<dbReference type="RefSeq" id="WP_035932171.1">
    <property type="nucleotide sequence ID" value="NZ_AVPL01000002.1"/>
</dbReference>
<feature type="transmembrane region" description="Helical" evidence="6">
    <location>
        <begin position="526"/>
        <end position="543"/>
    </location>
</feature>
<name>A0A0A0JZY1_9MICO</name>
<dbReference type="STRING" id="1385519.N801_11380"/>
<keyword evidence="5 6" id="KW-0472">Membrane</keyword>
<comment type="caution">
    <text evidence="7">The sequence shown here is derived from an EMBL/GenBank/DDBJ whole genome shotgun (WGS) entry which is preliminary data.</text>
</comment>
<dbReference type="EMBL" id="AVPL01000002">
    <property type="protein sequence ID" value="KGN42748.1"/>
    <property type="molecule type" value="Genomic_DNA"/>
</dbReference>
<organism evidence="7 8">
    <name type="scientific">Knoellia aerolata DSM 18566</name>
    <dbReference type="NCBI Taxonomy" id="1385519"/>
    <lineage>
        <taxon>Bacteria</taxon>
        <taxon>Bacillati</taxon>
        <taxon>Actinomycetota</taxon>
        <taxon>Actinomycetes</taxon>
        <taxon>Micrococcales</taxon>
        <taxon>Intrasporangiaceae</taxon>
        <taxon>Knoellia</taxon>
    </lineage>
</organism>
<feature type="transmembrane region" description="Helical" evidence="6">
    <location>
        <begin position="233"/>
        <end position="252"/>
    </location>
</feature>
<feature type="transmembrane region" description="Helical" evidence="6">
    <location>
        <begin position="198"/>
        <end position="226"/>
    </location>
</feature>
<evidence type="ECO:0000256" key="1">
    <source>
        <dbReference type="ARBA" id="ARBA00004651"/>
    </source>
</evidence>
<feature type="transmembrane region" description="Helical" evidence="6">
    <location>
        <begin position="490"/>
        <end position="514"/>
    </location>
</feature>
<feature type="transmembrane region" description="Helical" evidence="6">
    <location>
        <begin position="407"/>
        <end position="425"/>
    </location>
</feature>
<feature type="transmembrane region" description="Helical" evidence="6">
    <location>
        <begin position="138"/>
        <end position="157"/>
    </location>
</feature>
<feature type="transmembrane region" description="Helical" evidence="6">
    <location>
        <begin position="169"/>
        <end position="192"/>
    </location>
</feature>
<dbReference type="OrthoDB" id="9814461at2"/>
<evidence type="ECO:0000256" key="2">
    <source>
        <dbReference type="ARBA" id="ARBA00022475"/>
    </source>
</evidence>
<sequence length="581" mass="61462">MSTSTTDLTHGHDDDAVKVPLLERIPGRGSAAAWPLGLAGVLILVGGTFLSWSYTSDVLGDLSVDFYPNGVQICMIALGVAALLFLLAHRGPLHRFGEWLDTAAAVRVLGLGAVAYMVITLGIIAYQSGGLVNINPGGWISLLGALLLAASGLMLVSRQHRDPLFAKTSSWLEISTIVVLMALVLFGAAYALDIGDGGSFLLFLLFVSAVALALTRAGAFTWVGLIAQKNRPVLMLGAFAVAFLFPFTQGGSDENMSIATQVLIFAATALGLNIVVGLAGLLDLGYIAFLGAGAYVGAVLSASAFATIDWKPPFIVVVLVGALFSAMLGLIIGSPTLRVSGDYLAIVTLAFGEIFRFTMGNLDGSNGPDITNGPNGIPAIPDLAIGSFDFGQPHTIAGITLGRFANYYFLLLLIAAIIILVFTRLNNSRIGRGWVAIREDEKAAEAMGVNVFGLKLFAFAGGAFLAGMAGTVKAHHDVSVTPDQYIFLESAFLLAAIVLGGMGTVAGVIVGATILKLLPEKLRFIADYRLLIFGLVLVLMMRFRPEGLIASHRRKLEFHEDDEELAQRIEAVHLEETEVKA</sequence>
<feature type="transmembrane region" description="Helical" evidence="6">
    <location>
        <begin position="31"/>
        <end position="54"/>
    </location>
</feature>
<dbReference type="PANTHER" id="PTHR30482:SF10">
    <property type="entry name" value="HIGH-AFFINITY BRANCHED-CHAIN AMINO ACID TRANSPORT PROTEIN BRAE"/>
    <property type="match status" value="1"/>
</dbReference>
<dbReference type="InterPro" id="IPR043428">
    <property type="entry name" value="LivM-like"/>
</dbReference>
<dbReference type="InterPro" id="IPR001851">
    <property type="entry name" value="ABC_transp_permease"/>
</dbReference>
<keyword evidence="3 6" id="KW-0812">Transmembrane</keyword>
<feature type="transmembrane region" description="Helical" evidence="6">
    <location>
        <begin position="343"/>
        <end position="359"/>
    </location>
</feature>
<feature type="transmembrane region" description="Helical" evidence="6">
    <location>
        <begin position="314"/>
        <end position="331"/>
    </location>
</feature>
<keyword evidence="2" id="KW-1003">Cell membrane</keyword>
<protein>
    <submittedName>
        <fullName evidence="7">Branched-chain amino acid ABC transporter permease</fullName>
    </submittedName>
</protein>
<proteinExistence type="predicted"/>
<dbReference type="Pfam" id="PF02653">
    <property type="entry name" value="BPD_transp_2"/>
    <property type="match status" value="1"/>
</dbReference>
<evidence type="ECO:0000313" key="7">
    <source>
        <dbReference type="EMBL" id="KGN42748.1"/>
    </source>
</evidence>
<gene>
    <name evidence="7" type="ORF">N801_11380</name>
</gene>
<feature type="transmembrane region" description="Helical" evidence="6">
    <location>
        <begin position="66"/>
        <end position="87"/>
    </location>
</feature>
<evidence type="ECO:0000256" key="3">
    <source>
        <dbReference type="ARBA" id="ARBA00022692"/>
    </source>
</evidence>
<dbReference type="GO" id="GO:0015658">
    <property type="term" value="F:branched-chain amino acid transmembrane transporter activity"/>
    <property type="evidence" value="ECO:0007669"/>
    <property type="project" value="InterPro"/>
</dbReference>
<dbReference type="eggNOG" id="COG4177">
    <property type="taxonomic scope" value="Bacteria"/>
</dbReference>
<dbReference type="Proteomes" id="UP000030013">
    <property type="component" value="Unassembled WGS sequence"/>
</dbReference>
<dbReference type="PANTHER" id="PTHR30482">
    <property type="entry name" value="HIGH-AFFINITY BRANCHED-CHAIN AMINO ACID TRANSPORT SYSTEM PERMEASE"/>
    <property type="match status" value="1"/>
</dbReference>